<reference evidence="2 3" key="1">
    <citation type="submission" date="2020-07" db="EMBL/GenBank/DDBJ databases">
        <title>non toxigenic Corynebacterium sp. nov from a clinical source.</title>
        <authorList>
            <person name="Bernier A.-M."/>
            <person name="Bernard K."/>
        </authorList>
    </citation>
    <scope>NUCLEOTIDE SEQUENCE [LARGE SCALE GENOMIC DNA]</scope>
    <source>
        <strain evidence="3">NML 93-0612</strain>
    </source>
</reference>
<proteinExistence type="predicted"/>
<protein>
    <submittedName>
        <fullName evidence="2">GNAT family N-acetyltransferase</fullName>
    </submittedName>
</protein>
<dbReference type="GO" id="GO:0016747">
    <property type="term" value="F:acyltransferase activity, transferring groups other than amino-acyl groups"/>
    <property type="evidence" value="ECO:0007669"/>
    <property type="project" value="InterPro"/>
</dbReference>
<dbReference type="Pfam" id="PF00583">
    <property type="entry name" value="Acetyltransf_1"/>
    <property type="match status" value="1"/>
</dbReference>
<dbReference type="EMBL" id="CP059833">
    <property type="protein sequence ID" value="QMV85009.1"/>
    <property type="molecule type" value="Genomic_DNA"/>
</dbReference>
<name>A0A7G5FEG8_9CORY</name>
<dbReference type="PROSITE" id="PS51186">
    <property type="entry name" value="GNAT"/>
    <property type="match status" value="1"/>
</dbReference>
<dbReference type="InterPro" id="IPR016181">
    <property type="entry name" value="Acyl_CoA_acyltransferase"/>
</dbReference>
<dbReference type="AlphaFoldDB" id="A0A7G5FEG8"/>
<accession>A0A7G5FEG8</accession>
<evidence type="ECO:0000313" key="2">
    <source>
        <dbReference type="EMBL" id="QMV85009.1"/>
    </source>
</evidence>
<evidence type="ECO:0000313" key="3">
    <source>
        <dbReference type="Proteomes" id="UP000515570"/>
    </source>
</evidence>
<keyword evidence="3" id="KW-1185">Reference proteome</keyword>
<organism evidence="2 3">
    <name type="scientific">Corynebacterium hindlerae</name>
    <dbReference type="NCBI Taxonomy" id="699041"/>
    <lineage>
        <taxon>Bacteria</taxon>
        <taxon>Bacillati</taxon>
        <taxon>Actinomycetota</taxon>
        <taxon>Actinomycetes</taxon>
        <taxon>Mycobacteriales</taxon>
        <taxon>Corynebacteriaceae</taxon>
        <taxon>Corynebacterium</taxon>
    </lineage>
</organism>
<dbReference type="Proteomes" id="UP000515570">
    <property type="component" value="Chromosome"/>
</dbReference>
<dbReference type="SUPFAM" id="SSF55729">
    <property type="entry name" value="Acyl-CoA N-acyltransferases (Nat)"/>
    <property type="match status" value="1"/>
</dbReference>
<gene>
    <name evidence="2" type="ORF">HW450_11850</name>
</gene>
<evidence type="ECO:0000259" key="1">
    <source>
        <dbReference type="PROSITE" id="PS51186"/>
    </source>
</evidence>
<feature type="domain" description="N-acetyltransferase" evidence="1">
    <location>
        <begin position="3"/>
        <end position="185"/>
    </location>
</feature>
<sequence length="185" mass="20933">MPITIRMLSRIEFVRHVPELVDLYMAAMDYAPDLRDQWINSWRRLSASAGFRAVVAYDDSGILGIAHGHAGMPMNWWHLQVQKGLISIDQYDEFRPQLSHCFELSEIHVRPGQQGRGIGEALLNALVEGVPQPWVMLSTPEVDNESNGAFGLYRKCGFRDVLRGFHFSGDQRPFAILIADLPLTN</sequence>
<keyword evidence="2" id="KW-0808">Transferase</keyword>
<dbReference type="CDD" id="cd04301">
    <property type="entry name" value="NAT_SF"/>
    <property type="match status" value="1"/>
</dbReference>
<dbReference type="Gene3D" id="3.40.630.30">
    <property type="match status" value="1"/>
</dbReference>
<dbReference type="InterPro" id="IPR000182">
    <property type="entry name" value="GNAT_dom"/>
</dbReference>